<reference evidence="3" key="1">
    <citation type="submission" date="2016-03" db="EMBL/GenBank/DDBJ databases">
        <authorList>
            <person name="Guldener U."/>
        </authorList>
    </citation>
    <scope>NUCLEOTIDE SEQUENCE [LARGE SCALE GENOMIC DNA]</scope>
    <source>
        <strain evidence="3">04CH-RAC-A.6.1</strain>
    </source>
</reference>
<evidence type="ECO:0000313" key="3">
    <source>
        <dbReference type="Proteomes" id="UP000178912"/>
    </source>
</evidence>
<feature type="compositionally biased region" description="Low complexity" evidence="1">
    <location>
        <begin position="20"/>
        <end position="37"/>
    </location>
</feature>
<organism evidence="2 3">
    <name type="scientific">Rhynchosporium agropyri</name>
    <dbReference type="NCBI Taxonomy" id="914238"/>
    <lineage>
        <taxon>Eukaryota</taxon>
        <taxon>Fungi</taxon>
        <taxon>Dikarya</taxon>
        <taxon>Ascomycota</taxon>
        <taxon>Pezizomycotina</taxon>
        <taxon>Leotiomycetes</taxon>
        <taxon>Helotiales</taxon>
        <taxon>Ploettnerulaceae</taxon>
        <taxon>Rhynchosporium</taxon>
    </lineage>
</organism>
<feature type="compositionally biased region" description="Polar residues" evidence="1">
    <location>
        <begin position="1"/>
        <end position="19"/>
    </location>
</feature>
<feature type="region of interest" description="Disordered" evidence="1">
    <location>
        <begin position="1"/>
        <end position="55"/>
    </location>
</feature>
<dbReference type="EMBL" id="FJUX01000013">
    <property type="protein sequence ID" value="CZS92843.1"/>
    <property type="molecule type" value="Genomic_DNA"/>
</dbReference>
<keyword evidence="3" id="KW-1185">Reference proteome</keyword>
<name>A0A1E1K470_9HELO</name>
<evidence type="ECO:0000256" key="1">
    <source>
        <dbReference type="SAM" id="MobiDB-lite"/>
    </source>
</evidence>
<dbReference type="AlphaFoldDB" id="A0A1E1K470"/>
<gene>
    <name evidence="2" type="ORF">RAG0_03335</name>
</gene>
<sequence>MASLDNNVNTNTPASQPVGSNTGVQTPTTVTLRTPSTNRKDVQAGSTEETNTWQPPSLNWLARTWTVTHSTLPMWRKAKNVRITYKLIPCPSSTSSSPDVDKDTLIDDEVTSEPTAKTLLPQPKSICGIDTPDHSVPGGGAWNWRGKGWLKIASSHWEILGWGEFEGEKWVLTWFEKSIFTPAGVDLYSERKGGVSERLLGEVRRVLREGKAGEGVRELCKGEELFAVVIDDA</sequence>
<evidence type="ECO:0000313" key="2">
    <source>
        <dbReference type="EMBL" id="CZS92843.1"/>
    </source>
</evidence>
<dbReference type="OrthoDB" id="9975758at2759"/>
<proteinExistence type="predicted"/>
<dbReference type="Proteomes" id="UP000178912">
    <property type="component" value="Unassembled WGS sequence"/>
</dbReference>
<feature type="compositionally biased region" description="Polar residues" evidence="1">
    <location>
        <begin position="44"/>
        <end position="55"/>
    </location>
</feature>
<protein>
    <submittedName>
        <fullName evidence="2">Uncharacterized protein</fullName>
    </submittedName>
</protein>
<accession>A0A1E1K470</accession>